<feature type="compositionally biased region" description="Low complexity" evidence="1">
    <location>
        <begin position="323"/>
        <end position="332"/>
    </location>
</feature>
<protein>
    <submittedName>
        <fullName evidence="3">Uncharacterized protein</fullName>
    </submittedName>
</protein>
<name>A0A8J5XJT0_DIALT</name>
<feature type="compositionally biased region" description="Low complexity" evidence="1">
    <location>
        <begin position="339"/>
        <end position="352"/>
    </location>
</feature>
<dbReference type="AlphaFoldDB" id="A0A8J5XJT0"/>
<evidence type="ECO:0000256" key="1">
    <source>
        <dbReference type="SAM" id="MobiDB-lite"/>
    </source>
</evidence>
<accession>A0A8J5XJT0</accession>
<dbReference type="Gene3D" id="3.40.50.1580">
    <property type="entry name" value="Nucleoside phosphorylase domain"/>
    <property type="match status" value="1"/>
</dbReference>
<evidence type="ECO:0000313" key="4">
    <source>
        <dbReference type="Proteomes" id="UP000751190"/>
    </source>
</evidence>
<comment type="caution">
    <text evidence="3">The sequence shown here is derived from an EMBL/GenBank/DDBJ whole genome shotgun (WGS) entry which is preliminary data.</text>
</comment>
<evidence type="ECO:0000313" key="3">
    <source>
        <dbReference type="EMBL" id="KAG8466003.1"/>
    </source>
</evidence>
<gene>
    <name evidence="3" type="ORF">KFE25_005573</name>
</gene>
<dbReference type="EMBL" id="JAGTXO010000009">
    <property type="protein sequence ID" value="KAG8466003.1"/>
    <property type="molecule type" value="Genomic_DNA"/>
</dbReference>
<organism evidence="3 4">
    <name type="scientific">Diacronema lutheri</name>
    <name type="common">Unicellular marine alga</name>
    <name type="synonym">Monochrysis lutheri</name>
    <dbReference type="NCBI Taxonomy" id="2081491"/>
    <lineage>
        <taxon>Eukaryota</taxon>
        <taxon>Haptista</taxon>
        <taxon>Haptophyta</taxon>
        <taxon>Pavlovophyceae</taxon>
        <taxon>Pavlovales</taxon>
        <taxon>Pavlovaceae</taxon>
        <taxon>Diacronema</taxon>
    </lineage>
</organism>
<sequence length="648" mass="69234">MAPRRTPDSEPLLLDNSTQGQCCWFELSRTAVAIVLFAIASLAIALVVSVVALLLKNYNEYGIGVTPTGSDPYATGRFVPCIYGSFPCLWNWNISSSEWGYVCTLGTDCPNDSGARPSLSVVLARLDSRDAALIEAEMRSTSPEVHQVFCDRVVHGTLRGHKVLLVLTSPGRDRAAVCMSDLLRLYGRLILEVIYVGTARFSPRAGGVIDSTNNCSKAAPALEPFPDAGPAVKLTLIGDICVSAVAASWDCQRCADDDDRASFLPDSTPWWSACRKLHCEVRASRVAGAQSPLSRLRWPPAVADVASARSFGSTQRSPRLGEPAPADAGAAPAAPPLAPGAAARALAPAAGADENDDNDGGGAKPGAPTARVDADGDDDEPSPDAGSGAGAVEIGSRDRLPPQVTPPEAFVPPAVTPLILPGTDAANCEYWSQWDSLVELTHASALSDSPPERLGGELKELVGRYWKAMSDGTGQDYLAVLRDTPLILGNDECAEASSETHWRGAPYDETARRAVQDAIGNAYAAKGEARPKAPPVAVSAMEGAGWMSVLAVRERYLDRPIPFVNIRANAGYTHEPVHLVREYNTWRESPDWLREDERGTYEVLAKARASEAAARVLLRLFDARSKPFGARDWAASDRGADLAADRRR</sequence>
<proteinExistence type="predicted"/>
<dbReference type="OrthoDB" id="544230at2759"/>
<dbReference type="GO" id="GO:0003824">
    <property type="term" value="F:catalytic activity"/>
    <property type="evidence" value="ECO:0007669"/>
    <property type="project" value="InterPro"/>
</dbReference>
<keyword evidence="2" id="KW-1133">Transmembrane helix</keyword>
<feature type="transmembrane region" description="Helical" evidence="2">
    <location>
        <begin position="34"/>
        <end position="55"/>
    </location>
</feature>
<dbReference type="Proteomes" id="UP000751190">
    <property type="component" value="Unassembled WGS sequence"/>
</dbReference>
<keyword evidence="2" id="KW-0472">Membrane</keyword>
<reference evidence="3" key="1">
    <citation type="submission" date="2021-05" db="EMBL/GenBank/DDBJ databases">
        <title>The genome of the haptophyte Pavlova lutheri (Diacronema luteri, Pavlovales) - a model for lipid biosynthesis in eukaryotic algae.</title>
        <authorList>
            <person name="Hulatt C.J."/>
            <person name="Posewitz M.C."/>
        </authorList>
    </citation>
    <scope>NUCLEOTIDE SEQUENCE</scope>
    <source>
        <strain evidence="3">NIVA-4/92</strain>
    </source>
</reference>
<evidence type="ECO:0000256" key="2">
    <source>
        <dbReference type="SAM" id="Phobius"/>
    </source>
</evidence>
<keyword evidence="4" id="KW-1185">Reference proteome</keyword>
<dbReference type="InterPro" id="IPR035994">
    <property type="entry name" value="Nucleoside_phosphorylase_sf"/>
</dbReference>
<keyword evidence="2" id="KW-0812">Transmembrane</keyword>
<dbReference type="GO" id="GO:0009116">
    <property type="term" value="P:nucleoside metabolic process"/>
    <property type="evidence" value="ECO:0007669"/>
    <property type="project" value="InterPro"/>
</dbReference>
<feature type="region of interest" description="Disordered" evidence="1">
    <location>
        <begin position="307"/>
        <end position="409"/>
    </location>
</feature>